<evidence type="ECO:0000313" key="7">
    <source>
        <dbReference type="Proteomes" id="UP000828390"/>
    </source>
</evidence>
<organism evidence="6 7">
    <name type="scientific">Dreissena polymorpha</name>
    <name type="common">Zebra mussel</name>
    <name type="synonym">Mytilus polymorpha</name>
    <dbReference type="NCBI Taxonomy" id="45954"/>
    <lineage>
        <taxon>Eukaryota</taxon>
        <taxon>Metazoa</taxon>
        <taxon>Spiralia</taxon>
        <taxon>Lophotrochozoa</taxon>
        <taxon>Mollusca</taxon>
        <taxon>Bivalvia</taxon>
        <taxon>Autobranchia</taxon>
        <taxon>Heteroconchia</taxon>
        <taxon>Euheterodonta</taxon>
        <taxon>Imparidentia</taxon>
        <taxon>Neoheterodontei</taxon>
        <taxon>Myida</taxon>
        <taxon>Dreissenoidea</taxon>
        <taxon>Dreissenidae</taxon>
        <taxon>Dreissena</taxon>
    </lineage>
</organism>
<keyword evidence="3" id="KW-1015">Disulfide bond</keyword>
<dbReference type="FunFam" id="2.20.100.10:FF:000004">
    <property type="entry name" value="Adhesion G protein-coupled receptor B2"/>
    <property type="match status" value="1"/>
</dbReference>
<sequence>DGAIQVWNSWSFCSVSCNGGVHTRTRDCYFQPNRPHGADCKEQLNETAPCNVQSCPTTTTPPTTTALPTADGHWSNWTSWTVCTLTCGGGQQYRERQCTYPDHTLHGQYCPGPQNQTQECNSRLCPVDGIWTQWSAYSKCSVSCANGVQTRTRQCAFDPRFDRGDSCPGNNTSTQLCDNGPCPVDGVFENWSTWNACPVSCGGGIQARVRVCHFPTNVPHGLDCLGISHENQTCGNSDCPVDGVLTEWSQWADCTLTCGGGYKIRNRTCYFPPDKPHGHDCVGNLNFSKACANHACPVDGVWNDWASWAKCSVTCGGGKQQRTRRCHYDGHNHGTACSGPDTETKDCSTDHCPIDGNWKPWNSWTSCSITCSNGTKSRTKECYFVPNEPKGNNCSGSATETADCNLGLCPVDGVWHSWATWSTCTVTCGNGSSSRDRVCDFPDNTPHGRNCSGSNSETRSCNAELCPVNGNYTAWGSWSVCSKTCGGGSQERNRLCVYDPVAPHGNNCSLLGASGQTQACMTENCPVNGIWSAWSNYTECTVTCGGGTRARLRNCDYSPGFPRGDPCKGPNNETQQCNNNPCPVDGKLSAWGSWDTCSKSCANGTQSRHRTCDYSPPGAPHGKPCSDSLDETIRCHTEKCPIAGHWSNWTNFTTCTLTCAGGTHTRNRTCIFDDPGAPHLSECFGNTTDTDACNTQSCPVDGVWGDWGTWHTCTVTCGGGQKVRDRTCDFPQGVDHGRNCTGPEHEIDQCSSDICPVDGKFTPWSSWTQCTYSCGSGFQTRIRKCEFNGGPPGTNCTGNYSETQSCSQNPCPVNGVWSQWNGWATCSVSCGGGTTSRDRICTYEVGPRGDNCAGPTDESKACEANPCPVDGQWSQWSQFTPCVETCGNGTKTRNRTCEYTAGHPHGAACPGPDTDAESCNTAPCPVDGVWVLWNAWTSCNVTCGGGSRNRTRECRYPIPQHGAYCVGNDSETETCNTNLCPVNGHWSAWDSWGSCTVTCDIGKHFRNRTCVYDPVAPKGARCPGDDHESDFCSPSYCPRDGIWTSWNEWSVCSTTCGTGSITRRRKCVNPVPAAPFGKDCEGLVNETKACTNTTDCAVDGNWSEWTSWSTCSVTCGNGDQSRNRTCLFEQGKPRGHDCVGHGLQNGSCTRGNCPVDGSWSAWAAWTICDVTCGGGTHNRSRDCYFPQSVPKGQDCQGDSSEFTTCRNESCPVDGVLGQWSSWTMCSKTCGGGTQSRYRNCTYPDDRPHGQSCIEQLSESPACNPQVCTVDGLWSLWSPWMACDVTCGNGTQSRSRNCTYPPDAMKGKDCVGGSGNETKPCSTAICTATTTTTTTATTTATLPTTTTTQATTTTATTTIPRLTPTPTTASTSTPTTTITTTSTTTPTTPSTTTESAPRRKCHVCNGPLQICESKHALQECPSGTDFCINELTNHDDASRTVNRRCGTYNDCNDGWYLTYSDDDKCTGFDENKVYTEDFYCEYCCKDDGCNELVNPSNTWTP</sequence>
<evidence type="ECO:0008006" key="8">
    <source>
        <dbReference type="Google" id="ProtNLM"/>
    </source>
</evidence>
<dbReference type="EMBL" id="JAIWYP010000001">
    <property type="protein sequence ID" value="KAH3881663.1"/>
    <property type="molecule type" value="Genomic_DNA"/>
</dbReference>
<name>A0A9D4MSI9_DREPO</name>
<dbReference type="PANTHER" id="PTHR22906:SF21">
    <property type="entry name" value="SEMA DOMAIN-CONTAINING PROTEIN"/>
    <property type="match status" value="1"/>
</dbReference>
<dbReference type="SMART" id="SM00209">
    <property type="entry name" value="TSP1"/>
    <property type="match status" value="23"/>
</dbReference>
<evidence type="ECO:0000313" key="6">
    <source>
        <dbReference type="EMBL" id="KAH3881663.1"/>
    </source>
</evidence>
<dbReference type="InterPro" id="IPR052065">
    <property type="entry name" value="Compl_asym_regulator"/>
</dbReference>
<dbReference type="PANTHER" id="PTHR22906">
    <property type="entry name" value="PROPERDIN"/>
    <property type="match status" value="1"/>
</dbReference>
<dbReference type="SUPFAM" id="SSF82895">
    <property type="entry name" value="TSP-1 type 1 repeat"/>
    <property type="match status" value="23"/>
</dbReference>
<evidence type="ECO:0000256" key="3">
    <source>
        <dbReference type="ARBA" id="ARBA00023157"/>
    </source>
</evidence>
<dbReference type="InterPro" id="IPR000884">
    <property type="entry name" value="TSP1_rpt"/>
</dbReference>
<dbReference type="FunFam" id="2.20.100.10:FF:000001">
    <property type="entry name" value="semaphorin-5A isoform X1"/>
    <property type="match status" value="13"/>
</dbReference>
<keyword evidence="4" id="KW-0325">Glycoprotein</keyword>
<reference evidence="6" key="1">
    <citation type="journal article" date="2019" name="bioRxiv">
        <title>The Genome of the Zebra Mussel, Dreissena polymorpha: A Resource for Invasive Species Research.</title>
        <authorList>
            <person name="McCartney M.A."/>
            <person name="Auch B."/>
            <person name="Kono T."/>
            <person name="Mallez S."/>
            <person name="Zhang Y."/>
            <person name="Obille A."/>
            <person name="Becker A."/>
            <person name="Abrahante J.E."/>
            <person name="Garbe J."/>
            <person name="Badalamenti J.P."/>
            <person name="Herman A."/>
            <person name="Mangelson H."/>
            <person name="Liachko I."/>
            <person name="Sullivan S."/>
            <person name="Sone E.D."/>
            <person name="Koren S."/>
            <person name="Silverstein K.A.T."/>
            <person name="Beckman K.B."/>
            <person name="Gohl D.M."/>
        </authorList>
    </citation>
    <scope>NUCLEOTIDE SEQUENCE</scope>
    <source>
        <strain evidence="6">Duluth1</strain>
        <tissue evidence="6">Whole animal</tissue>
    </source>
</reference>
<keyword evidence="1" id="KW-0732">Signal</keyword>
<protein>
    <recommendedName>
        <fullName evidence="8">Hemicentin-1</fullName>
    </recommendedName>
</protein>
<dbReference type="PROSITE" id="PS50092">
    <property type="entry name" value="TSP1"/>
    <property type="match status" value="23"/>
</dbReference>
<evidence type="ECO:0000256" key="1">
    <source>
        <dbReference type="ARBA" id="ARBA00022729"/>
    </source>
</evidence>
<proteinExistence type="predicted"/>
<dbReference type="InterPro" id="IPR036383">
    <property type="entry name" value="TSP1_rpt_sf"/>
</dbReference>
<feature type="non-terminal residue" evidence="6">
    <location>
        <position position="1500"/>
    </location>
</feature>
<accession>A0A9D4MSI9</accession>
<evidence type="ECO:0000256" key="5">
    <source>
        <dbReference type="SAM" id="MobiDB-lite"/>
    </source>
</evidence>
<keyword evidence="2" id="KW-0677">Repeat</keyword>
<keyword evidence="7" id="KW-1185">Reference proteome</keyword>
<dbReference type="Proteomes" id="UP000828390">
    <property type="component" value="Unassembled WGS sequence"/>
</dbReference>
<feature type="region of interest" description="Disordered" evidence="5">
    <location>
        <begin position="1357"/>
        <end position="1393"/>
    </location>
</feature>
<evidence type="ECO:0000256" key="4">
    <source>
        <dbReference type="ARBA" id="ARBA00023180"/>
    </source>
</evidence>
<reference evidence="6" key="2">
    <citation type="submission" date="2020-11" db="EMBL/GenBank/DDBJ databases">
        <authorList>
            <person name="McCartney M.A."/>
            <person name="Auch B."/>
            <person name="Kono T."/>
            <person name="Mallez S."/>
            <person name="Becker A."/>
            <person name="Gohl D.M."/>
            <person name="Silverstein K.A.T."/>
            <person name="Koren S."/>
            <person name="Bechman K.B."/>
            <person name="Herman A."/>
            <person name="Abrahante J.E."/>
            <person name="Garbe J."/>
        </authorList>
    </citation>
    <scope>NUCLEOTIDE SEQUENCE</scope>
    <source>
        <strain evidence="6">Duluth1</strain>
        <tissue evidence="6">Whole animal</tissue>
    </source>
</reference>
<evidence type="ECO:0000256" key="2">
    <source>
        <dbReference type="ARBA" id="ARBA00022737"/>
    </source>
</evidence>
<dbReference type="CDD" id="cd00117">
    <property type="entry name" value="TFP"/>
    <property type="match status" value="1"/>
</dbReference>
<gene>
    <name evidence="6" type="ORF">DPMN_005590</name>
</gene>
<dbReference type="Gene3D" id="2.20.100.10">
    <property type="entry name" value="Thrombospondin type-1 (TSP1) repeat"/>
    <property type="match status" value="23"/>
</dbReference>
<dbReference type="Pfam" id="PF00090">
    <property type="entry name" value="TSP_1"/>
    <property type="match status" value="23"/>
</dbReference>
<feature type="compositionally biased region" description="Low complexity" evidence="5">
    <location>
        <begin position="1357"/>
        <end position="1392"/>
    </location>
</feature>
<comment type="caution">
    <text evidence="6">The sequence shown here is derived from an EMBL/GenBank/DDBJ whole genome shotgun (WGS) entry which is preliminary data.</text>
</comment>